<dbReference type="InterPro" id="IPR025587">
    <property type="entry name" value="DUF4351"/>
</dbReference>
<accession>A0ABY5I1C1</accession>
<reference evidence="2" key="1">
    <citation type="submission" date="2022-07" db="EMBL/GenBank/DDBJ databases">
        <title>Faecal culturing of patients with breast cancer.</title>
        <authorList>
            <person name="Teng N.M.Y."/>
            <person name="Kiu R."/>
            <person name="Evans R."/>
            <person name="Baker D.J."/>
            <person name="Zenner C."/>
            <person name="Robinson S.D."/>
            <person name="Hall L.J."/>
        </authorList>
    </citation>
    <scope>NUCLEOTIDE SEQUENCE</scope>
    <source>
        <strain evidence="2">LH1062</strain>
    </source>
</reference>
<keyword evidence="3" id="KW-1185">Reference proteome</keyword>
<dbReference type="EMBL" id="CP101620">
    <property type="protein sequence ID" value="UTY37873.1"/>
    <property type="molecule type" value="Genomic_DNA"/>
</dbReference>
<proteinExistence type="predicted"/>
<feature type="domain" description="DUF4351" evidence="1">
    <location>
        <begin position="30"/>
        <end position="86"/>
    </location>
</feature>
<organism evidence="2 3">
    <name type="scientific">Allocoprobacillus halotolerans</name>
    <dbReference type="NCBI Taxonomy" id="2944914"/>
    <lineage>
        <taxon>Bacteria</taxon>
        <taxon>Bacillati</taxon>
        <taxon>Bacillota</taxon>
        <taxon>Erysipelotrichia</taxon>
        <taxon>Erysipelotrichales</taxon>
        <taxon>Erysipelotrichaceae</taxon>
        <taxon>Allocoprobacillus</taxon>
    </lineage>
</organism>
<evidence type="ECO:0000313" key="3">
    <source>
        <dbReference type="Proteomes" id="UP001060112"/>
    </source>
</evidence>
<gene>
    <name evidence="2" type="ORF">NMU03_09050</name>
</gene>
<dbReference type="RefSeq" id="WP_290137818.1">
    <property type="nucleotide sequence ID" value="NZ_CP101620.1"/>
</dbReference>
<evidence type="ECO:0000313" key="2">
    <source>
        <dbReference type="EMBL" id="UTY37873.1"/>
    </source>
</evidence>
<dbReference type="Pfam" id="PF14261">
    <property type="entry name" value="DUF4351"/>
    <property type="match status" value="1"/>
</dbReference>
<dbReference type="Proteomes" id="UP001060112">
    <property type="component" value="Chromosome"/>
</dbReference>
<name>A0ABY5I1C1_9FIRM</name>
<evidence type="ECO:0000259" key="1">
    <source>
        <dbReference type="Pfam" id="PF14261"/>
    </source>
</evidence>
<sequence>MKVKKDMCKAFKDYRKQKKRLGKEEGISIGKSQGIIKTLIRQLQLKFGNLSSNTLDTIQSYNQEQLDYLTIHTFDIQEEKDITRYLQFV</sequence>
<protein>
    <submittedName>
        <fullName evidence="2">DUF4351 domain-containing protein</fullName>
    </submittedName>
</protein>